<evidence type="ECO:0000313" key="2">
    <source>
        <dbReference type="EMBL" id="MBA8827563.1"/>
    </source>
</evidence>
<gene>
    <name evidence="2" type="ORF">FHX42_004959</name>
</gene>
<comment type="caution">
    <text evidence="2">The sequence shown here is derived from an EMBL/GenBank/DDBJ whole genome shotgun (WGS) entry which is preliminary data.</text>
</comment>
<evidence type="ECO:0000313" key="3">
    <source>
        <dbReference type="Proteomes" id="UP000569329"/>
    </source>
</evidence>
<reference evidence="2 3" key="1">
    <citation type="submission" date="2020-07" db="EMBL/GenBank/DDBJ databases">
        <title>Sequencing the genomes of 1000 actinobacteria strains.</title>
        <authorList>
            <person name="Klenk H.-P."/>
        </authorList>
    </citation>
    <scope>NUCLEOTIDE SEQUENCE [LARGE SCALE GENOMIC DNA]</scope>
    <source>
        <strain evidence="2 3">DSM 45975</strain>
    </source>
</reference>
<dbReference type="AlphaFoldDB" id="A0A839E2Q2"/>
<protein>
    <recommendedName>
        <fullName evidence="4">Zinc finger protein</fullName>
    </recommendedName>
</protein>
<dbReference type="InterPro" id="IPR031795">
    <property type="entry name" value="Zf-HC3"/>
</dbReference>
<proteinExistence type="predicted"/>
<accession>A0A839E2Q2</accession>
<keyword evidence="3" id="KW-1185">Reference proteome</keyword>
<feature type="region of interest" description="Disordered" evidence="1">
    <location>
        <begin position="71"/>
        <end position="95"/>
    </location>
</feature>
<evidence type="ECO:0008006" key="4">
    <source>
        <dbReference type="Google" id="ProtNLM"/>
    </source>
</evidence>
<sequence length="95" mass="11349">MTMFLEEGLFWRGPVVWWNPVDGARHAFSPEAKPKPEQERVTLCGQAVVLIDPSELDWLMPTCDTCMDRAKQWSQQRQDSIEERRRDQRRRQGWF</sequence>
<evidence type="ECO:0000256" key="1">
    <source>
        <dbReference type="SAM" id="MobiDB-lite"/>
    </source>
</evidence>
<dbReference type="Pfam" id="PF16827">
    <property type="entry name" value="zf-HC3"/>
    <property type="match status" value="1"/>
</dbReference>
<organism evidence="2 3">
    <name type="scientific">Halosaccharopolyspora lacisalsi</name>
    <dbReference type="NCBI Taxonomy" id="1000566"/>
    <lineage>
        <taxon>Bacteria</taxon>
        <taxon>Bacillati</taxon>
        <taxon>Actinomycetota</taxon>
        <taxon>Actinomycetes</taxon>
        <taxon>Pseudonocardiales</taxon>
        <taxon>Pseudonocardiaceae</taxon>
        <taxon>Halosaccharopolyspora</taxon>
    </lineage>
</organism>
<dbReference type="EMBL" id="JACGWZ010000008">
    <property type="protein sequence ID" value="MBA8827563.1"/>
    <property type="molecule type" value="Genomic_DNA"/>
</dbReference>
<dbReference type="Proteomes" id="UP000569329">
    <property type="component" value="Unassembled WGS sequence"/>
</dbReference>
<name>A0A839E2Q2_9PSEU</name>